<dbReference type="EMBL" id="AOLW01000006">
    <property type="protein sequence ID" value="EMA26122.1"/>
    <property type="molecule type" value="Genomic_DNA"/>
</dbReference>
<dbReference type="AlphaFoldDB" id="M0KXX2"/>
<keyword evidence="2" id="KW-1185">Reference proteome</keyword>
<comment type="caution">
    <text evidence="1">The sequence shown here is derived from an EMBL/GenBank/DDBJ whole genome shotgun (WGS) entry which is preliminary data.</text>
</comment>
<evidence type="ECO:0000313" key="1">
    <source>
        <dbReference type="EMBL" id="EMA26122.1"/>
    </source>
</evidence>
<protein>
    <submittedName>
        <fullName evidence="1">Uncharacterized protein</fullName>
    </submittedName>
</protein>
<evidence type="ECO:0000313" key="2">
    <source>
        <dbReference type="Proteomes" id="UP000011623"/>
    </source>
</evidence>
<gene>
    <name evidence="1" type="ORF">C442_02207</name>
</gene>
<accession>M0KXX2</accession>
<reference evidence="1 2" key="1">
    <citation type="journal article" date="2014" name="PLoS Genet.">
        <title>Phylogenetically driven sequencing of extremely halophilic archaea reveals strategies for static and dynamic osmo-response.</title>
        <authorList>
            <person name="Becker E.A."/>
            <person name="Seitzer P.M."/>
            <person name="Tritt A."/>
            <person name="Larsen D."/>
            <person name="Krusor M."/>
            <person name="Yao A.I."/>
            <person name="Wu D."/>
            <person name="Madern D."/>
            <person name="Eisen J.A."/>
            <person name="Darling A.E."/>
            <person name="Facciotti M.T."/>
        </authorList>
    </citation>
    <scope>NUCLEOTIDE SEQUENCE [LARGE SCALE GENOMIC DNA]</scope>
    <source>
        <strain evidence="1 2">JCM 13557</strain>
    </source>
</reference>
<proteinExistence type="predicted"/>
<name>M0KXX2_9EURY</name>
<sequence length="128" mass="14282">MEYATAFELAYRQNAEMLANRDMTTDGQSDSYLTQFDISVQDFWVASGPANSAVVRLQYVGSGTIHPGTNFDYITQYVTYYISSTRVVRARTTRNDFDGADALDPDPWENGNPVACFEGEGRTPSKLL</sequence>
<dbReference type="Proteomes" id="UP000011623">
    <property type="component" value="Unassembled WGS sequence"/>
</dbReference>
<dbReference type="PATRIC" id="fig|1227452.3.peg.451"/>
<organism evidence="1 2">
    <name type="scientific">Haloarcula amylolytica JCM 13557</name>
    <dbReference type="NCBI Taxonomy" id="1227452"/>
    <lineage>
        <taxon>Archaea</taxon>
        <taxon>Methanobacteriati</taxon>
        <taxon>Methanobacteriota</taxon>
        <taxon>Stenosarchaea group</taxon>
        <taxon>Halobacteria</taxon>
        <taxon>Halobacteriales</taxon>
        <taxon>Haloarculaceae</taxon>
        <taxon>Haloarcula</taxon>
    </lineage>
</organism>